<feature type="transmembrane region" description="Helical" evidence="1">
    <location>
        <begin position="362"/>
        <end position="387"/>
    </location>
</feature>
<evidence type="ECO:0000256" key="1">
    <source>
        <dbReference type="SAM" id="Phobius"/>
    </source>
</evidence>
<sequence length="686" mass="80200">MFKSKHRRDREEKEDEFSLCVNNKSLQLLTFFSSLKPLLYWCTISSVFSFLTIIINSKQSGEVLINSFVVLFYGLTGQLVFFLLLISRIINITSEQYLTASITLFNDLILTIPRYVLWELIFTSRWIWLCLHYFSATYSIVKLWSLSTFFSVELTPFLGIFFFTTSGLSFIRYFGKNQNVFLISSQKYIKHSSKLDFFHDNFYFKDYFKFIKCLIIEGGEGGISNILIITGLSYLVTFPLYITGIGIPGVLNFFQFIIKLLTFDVVFSKKIDVTLSTVFLKFLTSFLVVAFYWYCVELQSSNFRSLVFSGIPENILPQTSIFNGNKTSNKFIPTRGFMKFVDNINKRVVLFRKKKKFTPRKAIYNSCIFLCSILSFSSFFVILFFYIRSKILSGENYKKRGVEHNQMNIFEEWLEYEYRTLRVIERLQKQLENIFSTVLLLDSSVHTKFTAVTNVDLQIDIQSILGLDRKFLPSHLKIDNWLLKHNEIDKISENNNNIARGMNDWWCCNILLSRKLNNPFVSSSNIERAISPNWNISNSIVNQRNEIFMFLLNKMKNESLQNKNEGERMDKLYPKNKDISSDEVMTQTLFLMQEMALNTIDLCVLHIYCYHRFLAKSCVINGLRNEISLNHIHQFINISSEVRNQINCAVEVGILSSPYIHPTFEQDIFRLFRSLDDSVGLLTFII</sequence>
<keyword evidence="1 2" id="KW-0812">Transmembrane</keyword>
<evidence type="ECO:0000313" key="3">
    <source>
        <dbReference type="Proteomes" id="UP001311799"/>
    </source>
</evidence>
<dbReference type="AlphaFoldDB" id="A0AAV9XZN7"/>
<comment type="caution">
    <text evidence="2">The sequence shown here is derived from an EMBL/GenBank/DDBJ whole genome shotgun (WGS) entry which is preliminary data.</text>
</comment>
<gene>
    <name evidence="2" type="ORF">RS030_192984</name>
</gene>
<organism evidence="2 3">
    <name type="scientific">Cryptosporidium xiaoi</name>
    <dbReference type="NCBI Taxonomy" id="659607"/>
    <lineage>
        <taxon>Eukaryota</taxon>
        <taxon>Sar</taxon>
        <taxon>Alveolata</taxon>
        <taxon>Apicomplexa</taxon>
        <taxon>Conoidasida</taxon>
        <taxon>Coccidia</taxon>
        <taxon>Eucoccidiorida</taxon>
        <taxon>Eimeriorina</taxon>
        <taxon>Cryptosporidiidae</taxon>
        <taxon>Cryptosporidium</taxon>
    </lineage>
</organism>
<keyword evidence="1" id="KW-0472">Membrane</keyword>
<dbReference type="EMBL" id="JAWDEY010000010">
    <property type="protein sequence ID" value="KAK6589979.1"/>
    <property type="molecule type" value="Genomic_DNA"/>
</dbReference>
<feature type="transmembrane region" description="Helical" evidence="1">
    <location>
        <begin position="63"/>
        <end position="86"/>
    </location>
</feature>
<protein>
    <submittedName>
        <fullName evidence="2">9 transmembrane domain</fullName>
    </submittedName>
</protein>
<feature type="transmembrane region" description="Helical" evidence="1">
    <location>
        <begin position="234"/>
        <end position="258"/>
    </location>
</feature>
<keyword evidence="3" id="KW-1185">Reference proteome</keyword>
<reference evidence="2 3" key="1">
    <citation type="submission" date="2023-10" db="EMBL/GenBank/DDBJ databases">
        <title>Comparative genomics analysis reveals potential genetic determinants of host preference in Cryptosporidium xiaoi.</title>
        <authorList>
            <person name="Xiao L."/>
            <person name="Li J."/>
        </authorList>
    </citation>
    <scope>NUCLEOTIDE SEQUENCE [LARGE SCALE GENOMIC DNA]</scope>
    <source>
        <strain evidence="2 3">52996</strain>
    </source>
</reference>
<proteinExistence type="predicted"/>
<evidence type="ECO:0000313" key="2">
    <source>
        <dbReference type="EMBL" id="KAK6589979.1"/>
    </source>
</evidence>
<keyword evidence="1" id="KW-1133">Transmembrane helix</keyword>
<accession>A0AAV9XZN7</accession>
<feature type="transmembrane region" description="Helical" evidence="1">
    <location>
        <begin position="278"/>
        <end position="296"/>
    </location>
</feature>
<feature type="transmembrane region" description="Helical" evidence="1">
    <location>
        <begin position="154"/>
        <end position="175"/>
    </location>
</feature>
<dbReference type="Proteomes" id="UP001311799">
    <property type="component" value="Unassembled WGS sequence"/>
</dbReference>
<name>A0AAV9XZN7_9CRYT</name>
<feature type="transmembrane region" description="Helical" evidence="1">
    <location>
        <begin position="115"/>
        <end position="134"/>
    </location>
</feature>
<feature type="transmembrane region" description="Helical" evidence="1">
    <location>
        <begin position="38"/>
        <end position="57"/>
    </location>
</feature>